<dbReference type="GO" id="GO:0046872">
    <property type="term" value="F:metal ion binding"/>
    <property type="evidence" value="ECO:0007669"/>
    <property type="project" value="UniProtKB-KW"/>
</dbReference>
<feature type="transmembrane region" description="Helical" evidence="7">
    <location>
        <begin position="209"/>
        <end position="228"/>
    </location>
</feature>
<evidence type="ECO:0000256" key="3">
    <source>
        <dbReference type="ARBA" id="ARBA00022723"/>
    </source>
</evidence>
<keyword evidence="4" id="KW-0378">Hydrolase</keyword>
<dbReference type="PROSITE" id="PS00523">
    <property type="entry name" value="SULFATASE_1"/>
    <property type="match status" value="1"/>
</dbReference>
<feature type="signal peptide" evidence="8">
    <location>
        <begin position="1"/>
        <end position="21"/>
    </location>
</feature>
<dbReference type="Gene3D" id="3.30.1120.10">
    <property type="match status" value="1"/>
</dbReference>
<proteinExistence type="inferred from homology"/>
<reference evidence="12" key="1">
    <citation type="submission" date="2012-12" db="EMBL/GenBank/DDBJ databases">
        <authorList>
            <person name="Hellsten U."/>
            <person name="Grimwood J."/>
            <person name="Chapman J.A."/>
            <person name="Shapiro H."/>
            <person name="Aerts A."/>
            <person name="Otillar R.P."/>
            <person name="Terry A.Y."/>
            <person name="Boore J.L."/>
            <person name="Simakov O."/>
            <person name="Marletaz F."/>
            <person name="Cho S.-J."/>
            <person name="Edsinger-Gonzales E."/>
            <person name="Havlak P."/>
            <person name="Kuo D.-H."/>
            <person name="Larsson T."/>
            <person name="Lv J."/>
            <person name="Arendt D."/>
            <person name="Savage R."/>
            <person name="Osoegawa K."/>
            <person name="de Jong P."/>
            <person name="Lindberg D.R."/>
            <person name="Seaver E.C."/>
            <person name="Weisblat D.A."/>
            <person name="Putnam N.H."/>
            <person name="Grigoriev I.V."/>
            <person name="Rokhsar D.S."/>
        </authorList>
    </citation>
    <scope>NUCLEOTIDE SEQUENCE</scope>
    <source>
        <strain evidence="12">I ESC-2004</strain>
    </source>
</reference>
<dbReference type="Gene3D" id="3.40.720.10">
    <property type="entry name" value="Alkaline Phosphatase, subunit A"/>
    <property type="match status" value="1"/>
</dbReference>
<dbReference type="CDD" id="cd16159">
    <property type="entry name" value="ES"/>
    <property type="match status" value="1"/>
</dbReference>
<dbReference type="InterPro" id="IPR024607">
    <property type="entry name" value="Sulfatase_CS"/>
</dbReference>
<evidence type="ECO:0000313" key="10">
    <source>
        <dbReference type="EMBL" id="ELT88891.1"/>
    </source>
</evidence>
<evidence type="ECO:0000256" key="6">
    <source>
        <dbReference type="SAM" id="MobiDB-lite"/>
    </source>
</evidence>
<dbReference type="PROSITE" id="PS00149">
    <property type="entry name" value="SULFATASE_2"/>
    <property type="match status" value="1"/>
</dbReference>
<gene>
    <name evidence="10" type="ORF">CAPTEDRAFT_194695</name>
</gene>
<feature type="chain" id="PRO_5008786882" description="Sulfatase N-terminal domain-containing protein" evidence="8">
    <location>
        <begin position="22"/>
        <end position="571"/>
    </location>
</feature>
<evidence type="ECO:0000259" key="9">
    <source>
        <dbReference type="Pfam" id="PF00884"/>
    </source>
</evidence>
<reference evidence="11" key="3">
    <citation type="submission" date="2015-06" db="UniProtKB">
        <authorList>
            <consortium name="EnsemblMetazoa"/>
        </authorList>
    </citation>
    <scope>IDENTIFICATION</scope>
</reference>
<evidence type="ECO:0000313" key="12">
    <source>
        <dbReference type="Proteomes" id="UP000014760"/>
    </source>
</evidence>
<dbReference type="Pfam" id="PF00884">
    <property type="entry name" value="Sulfatase"/>
    <property type="match status" value="1"/>
</dbReference>
<keyword evidence="5" id="KW-0106">Calcium</keyword>
<keyword evidence="7" id="KW-1133">Transmembrane helix</keyword>
<dbReference type="InterPro" id="IPR017850">
    <property type="entry name" value="Alkaline_phosphatase_core_sf"/>
</dbReference>
<dbReference type="InterPro" id="IPR050738">
    <property type="entry name" value="Sulfatase"/>
</dbReference>
<evidence type="ECO:0000313" key="11">
    <source>
        <dbReference type="EnsemblMetazoa" id="CapteP194695"/>
    </source>
</evidence>
<dbReference type="STRING" id="283909.R7TCT9"/>
<keyword evidence="3" id="KW-0479">Metal-binding</keyword>
<reference evidence="10 12" key="2">
    <citation type="journal article" date="2013" name="Nature">
        <title>Insights into bilaterian evolution from three spiralian genomes.</title>
        <authorList>
            <person name="Simakov O."/>
            <person name="Marletaz F."/>
            <person name="Cho S.J."/>
            <person name="Edsinger-Gonzales E."/>
            <person name="Havlak P."/>
            <person name="Hellsten U."/>
            <person name="Kuo D.H."/>
            <person name="Larsson T."/>
            <person name="Lv J."/>
            <person name="Arendt D."/>
            <person name="Savage R."/>
            <person name="Osoegawa K."/>
            <person name="de Jong P."/>
            <person name="Grimwood J."/>
            <person name="Chapman J.A."/>
            <person name="Shapiro H."/>
            <person name="Aerts A."/>
            <person name="Otillar R.P."/>
            <person name="Terry A.Y."/>
            <person name="Boore J.L."/>
            <person name="Grigoriev I.V."/>
            <person name="Lindberg D.R."/>
            <person name="Seaver E.C."/>
            <person name="Weisblat D.A."/>
            <person name="Putnam N.H."/>
            <person name="Rokhsar D.S."/>
        </authorList>
    </citation>
    <scope>NUCLEOTIDE SEQUENCE</scope>
    <source>
        <strain evidence="10 12">I ESC-2004</strain>
    </source>
</reference>
<keyword evidence="7" id="KW-0472">Membrane</keyword>
<dbReference type="EnsemblMetazoa" id="CapteT194695">
    <property type="protein sequence ID" value="CapteP194695"/>
    <property type="gene ID" value="CapteG194695"/>
</dbReference>
<organism evidence="10">
    <name type="scientific">Capitella teleta</name>
    <name type="common">Polychaete worm</name>
    <dbReference type="NCBI Taxonomy" id="283909"/>
    <lineage>
        <taxon>Eukaryota</taxon>
        <taxon>Metazoa</taxon>
        <taxon>Spiralia</taxon>
        <taxon>Lophotrochozoa</taxon>
        <taxon>Annelida</taxon>
        <taxon>Polychaeta</taxon>
        <taxon>Sedentaria</taxon>
        <taxon>Scolecida</taxon>
        <taxon>Capitellidae</taxon>
        <taxon>Capitella</taxon>
    </lineage>
</organism>
<dbReference type="HOGENOM" id="CLU_006332_13_4_1"/>
<dbReference type="SUPFAM" id="SSF53649">
    <property type="entry name" value="Alkaline phosphatase-like"/>
    <property type="match status" value="1"/>
</dbReference>
<evidence type="ECO:0000256" key="5">
    <source>
        <dbReference type="ARBA" id="ARBA00022837"/>
    </source>
</evidence>
<dbReference type="EMBL" id="AMQN01033138">
    <property type="status" value="NOT_ANNOTATED_CDS"/>
    <property type="molecule type" value="Genomic_DNA"/>
</dbReference>
<keyword evidence="12" id="KW-1185">Reference proteome</keyword>
<dbReference type="InterPro" id="IPR000917">
    <property type="entry name" value="Sulfatase_N"/>
</dbReference>
<comment type="similarity">
    <text evidence="2">Belongs to the sulfatase family.</text>
</comment>
<dbReference type="EMBL" id="KB311641">
    <property type="protein sequence ID" value="ELT88891.1"/>
    <property type="molecule type" value="Genomic_DNA"/>
</dbReference>
<evidence type="ECO:0000256" key="1">
    <source>
        <dbReference type="ARBA" id="ARBA00001913"/>
    </source>
</evidence>
<sequence>MEPFYRILAIALFIHLPQTTAKGPNILIIVADDLGYGDVGCFGNSTIRTPNIDRLAREGVRLSHHIAPAALCTPSRAALMTGRYPARMGMVSNHVVRVNIFTSASSGLPSNEITIAELAKDHGYATGFVGKWHLGLHCLTRDFCHHPLKQGFDYFYGIPLTNLKDFGSEPNRAIDAKYPWVNQALAAGVITSSLFFFALWYLQVLSVRGFVIALICVSLPVYIFDWLFTNNKLINAILMRNYEVVEQPMVFTNLTQRLVNEGNAFMEQSVASERPFLLVMSWIQVHTVLYNSKKDFVGRSQHGEYGDNIEEMDWSVGEIINSLDHLGITNETFVYFTSDNGGHVEETGPGGSRHGGHNGVFRGGKGQGGSEGGIRVPTVARFPGRITPSSEVSSPTSFMDILPSLASLWGGQAPSDRLIDGRNMIPLLTGMNPNPIHDYLFHYCGNHIHAARYTDGSDVYKVHYFTYNWLPGSEGCAFMCDCSGSSVQSQNPPLLFNIATDPGERSPLDVTSSKHQRILSLIGAAVQEHRSSVEPVSSQYSISRLIPLPWLQPCCNFPKCMCRDTFWLSKE</sequence>
<protein>
    <recommendedName>
        <fullName evidence="9">Sulfatase N-terminal domain-containing protein</fullName>
    </recommendedName>
</protein>
<evidence type="ECO:0000256" key="7">
    <source>
        <dbReference type="SAM" id="Phobius"/>
    </source>
</evidence>
<keyword evidence="8" id="KW-0732">Signal</keyword>
<feature type="region of interest" description="Disordered" evidence="6">
    <location>
        <begin position="348"/>
        <end position="372"/>
    </location>
</feature>
<comment type="cofactor">
    <cofactor evidence="1">
        <name>Ca(2+)</name>
        <dbReference type="ChEBI" id="CHEBI:29108"/>
    </cofactor>
</comment>
<keyword evidence="7" id="KW-0812">Transmembrane</keyword>
<feature type="domain" description="Sulfatase N-terminal" evidence="9">
    <location>
        <begin position="24"/>
        <end position="410"/>
    </location>
</feature>
<dbReference type="Proteomes" id="UP000014760">
    <property type="component" value="Unassembled WGS sequence"/>
</dbReference>
<dbReference type="PANTHER" id="PTHR42693">
    <property type="entry name" value="ARYLSULFATASE FAMILY MEMBER"/>
    <property type="match status" value="1"/>
</dbReference>
<dbReference type="OMA" id="QGHNNTI"/>
<dbReference type="AlphaFoldDB" id="R7TCT9"/>
<evidence type="ECO:0000256" key="2">
    <source>
        <dbReference type="ARBA" id="ARBA00008779"/>
    </source>
</evidence>
<dbReference type="PANTHER" id="PTHR42693:SF49">
    <property type="entry name" value="SULFATASE N-TERMINAL DOMAIN-CONTAINING PROTEIN"/>
    <property type="match status" value="1"/>
</dbReference>
<dbReference type="Pfam" id="PF14707">
    <property type="entry name" value="Sulfatase_C"/>
    <property type="match status" value="1"/>
</dbReference>
<accession>R7TCT9</accession>
<dbReference type="GO" id="GO:0004065">
    <property type="term" value="F:arylsulfatase activity"/>
    <property type="evidence" value="ECO:0007669"/>
    <property type="project" value="TreeGrafter"/>
</dbReference>
<dbReference type="OrthoDB" id="103349at2759"/>
<name>R7TCT9_CAPTE</name>
<feature type="transmembrane region" description="Helical" evidence="7">
    <location>
        <begin position="180"/>
        <end position="202"/>
    </location>
</feature>
<evidence type="ECO:0000256" key="4">
    <source>
        <dbReference type="ARBA" id="ARBA00022801"/>
    </source>
</evidence>
<evidence type="ECO:0000256" key="8">
    <source>
        <dbReference type="SAM" id="SignalP"/>
    </source>
</evidence>
<dbReference type="Gene3D" id="1.10.287.550">
    <property type="entry name" value="Helix hairpin bin"/>
    <property type="match status" value="1"/>
</dbReference>